<feature type="transmembrane region" description="Helical" evidence="1">
    <location>
        <begin position="107"/>
        <end position="126"/>
    </location>
</feature>
<feature type="transmembrane region" description="Helical" evidence="1">
    <location>
        <begin position="138"/>
        <end position="158"/>
    </location>
</feature>
<feature type="transmembrane region" description="Helical" evidence="1">
    <location>
        <begin position="24"/>
        <end position="46"/>
    </location>
</feature>
<dbReference type="EMBL" id="CAJNOL010018328">
    <property type="protein sequence ID" value="CAF1681235.1"/>
    <property type="molecule type" value="Genomic_DNA"/>
</dbReference>
<dbReference type="InterPro" id="IPR032751">
    <property type="entry name" value="Fuseless"/>
</dbReference>
<dbReference type="AlphaFoldDB" id="A0A816H3Z8"/>
<feature type="non-terminal residue" evidence="2">
    <location>
        <position position="1"/>
    </location>
</feature>
<proteinExistence type="predicted"/>
<sequence length="207" mass="25319">SIEYCIQFGCPLLTRQMKQWAINLINYILYEIIISNLSIMTWRGIYHYLDNYFYPDNVPMSAGISILIGYLLYFPLMYFQTYLEELNLKYDFWTFISINFPQFYRNIRHLLAFISCVFIWRGYWLIYDEYLYIFEDYYKTYLLFYIISFIYLSILQTASSINGPLSNMDDDNQFFPLYPHCYVSIVQRKFSQFKCFREKIQEENTKL</sequence>
<evidence type="ECO:0000256" key="1">
    <source>
        <dbReference type="SAM" id="Phobius"/>
    </source>
</evidence>
<name>A0A816H3Z8_9BILA</name>
<feature type="transmembrane region" description="Helical" evidence="1">
    <location>
        <begin position="58"/>
        <end position="79"/>
    </location>
</feature>
<organism evidence="2 3">
    <name type="scientific">Rotaria sordida</name>
    <dbReference type="NCBI Taxonomy" id="392033"/>
    <lineage>
        <taxon>Eukaryota</taxon>
        <taxon>Metazoa</taxon>
        <taxon>Spiralia</taxon>
        <taxon>Gnathifera</taxon>
        <taxon>Rotifera</taxon>
        <taxon>Eurotatoria</taxon>
        <taxon>Bdelloidea</taxon>
        <taxon>Philodinida</taxon>
        <taxon>Philodinidae</taxon>
        <taxon>Rotaria</taxon>
    </lineage>
</organism>
<accession>A0A816H3Z8</accession>
<gene>
    <name evidence="2" type="ORF">JXQ802_LOCUS59192</name>
</gene>
<evidence type="ECO:0000313" key="3">
    <source>
        <dbReference type="Proteomes" id="UP000663870"/>
    </source>
</evidence>
<dbReference type="Proteomes" id="UP000663870">
    <property type="component" value="Unassembled WGS sequence"/>
</dbReference>
<evidence type="ECO:0000313" key="2">
    <source>
        <dbReference type="EMBL" id="CAF1681235.1"/>
    </source>
</evidence>
<protein>
    <submittedName>
        <fullName evidence="2">Uncharacterized protein</fullName>
    </submittedName>
</protein>
<dbReference type="PANTHER" id="PTHR35270">
    <property type="entry name" value="FUSELESS, ISOFORM A"/>
    <property type="match status" value="1"/>
</dbReference>
<comment type="caution">
    <text evidence="2">The sequence shown here is derived from an EMBL/GenBank/DDBJ whole genome shotgun (WGS) entry which is preliminary data.</text>
</comment>
<keyword evidence="1" id="KW-0812">Transmembrane</keyword>
<keyword evidence="3" id="KW-1185">Reference proteome</keyword>
<reference evidence="2" key="1">
    <citation type="submission" date="2021-02" db="EMBL/GenBank/DDBJ databases">
        <authorList>
            <person name="Nowell W R."/>
        </authorList>
    </citation>
    <scope>NUCLEOTIDE SEQUENCE</scope>
</reference>
<keyword evidence="1" id="KW-1133">Transmembrane helix</keyword>
<keyword evidence="1" id="KW-0472">Membrane</keyword>
<dbReference type="Pfam" id="PF15993">
    <property type="entry name" value="Fuseless"/>
    <property type="match status" value="1"/>
</dbReference>
<dbReference type="PANTHER" id="PTHR35270:SF2">
    <property type="entry name" value="FUSELESS, ISOFORM A"/>
    <property type="match status" value="1"/>
</dbReference>